<keyword evidence="3" id="KW-1185">Reference proteome</keyword>
<comment type="caution">
    <text evidence="2">The sequence shown here is derived from an EMBL/GenBank/DDBJ whole genome shotgun (WGS) entry which is preliminary data.</text>
</comment>
<dbReference type="EMBL" id="ASRV01000175">
    <property type="protein sequence ID" value="EOR20907.1"/>
    <property type="molecule type" value="Genomic_DNA"/>
</dbReference>
<keyword evidence="1" id="KW-0472">Membrane</keyword>
<gene>
    <name evidence="2" type="ORF">A500_15063</name>
</gene>
<proteinExistence type="predicted"/>
<evidence type="ECO:0000313" key="2">
    <source>
        <dbReference type="EMBL" id="EOR20907.1"/>
    </source>
</evidence>
<accession>R9BV64</accession>
<dbReference type="AlphaFoldDB" id="R9BV64"/>
<feature type="transmembrane region" description="Helical" evidence="1">
    <location>
        <begin position="177"/>
        <end position="198"/>
    </location>
</feature>
<dbReference type="Pfam" id="PF04854">
    <property type="entry name" value="DUF624"/>
    <property type="match status" value="1"/>
</dbReference>
<name>R9BV64_9CLOT</name>
<protein>
    <recommendedName>
        <fullName evidence="4">Integral membrane protein</fullName>
    </recommendedName>
</protein>
<dbReference type="OrthoDB" id="9814991at2"/>
<dbReference type="PATRIC" id="fig|1202534.3.peg.2980"/>
<sequence>MGKFFSVDNMLFRFMGRVSELIILNFLWIFSSLPLFTIGASTKALYSVSLNLANESEGSIIKDYFKAFKDNFKKSTILWLIILISSLVLAINSIFWPRFQSALGYFAMIVIAFFIIIFLLVIPYVFPTISKADISIIKSLKLSFLLSMKHLPYSLIISLLGILFIVMNLIYPFSIFFTIFVGISLYCYLSSYIFNMIFNKYPSNNSNFNSI</sequence>
<feature type="transmembrane region" description="Helical" evidence="1">
    <location>
        <begin position="102"/>
        <end position="129"/>
    </location>
</feature>
<feature type="transmembrane region" description="Helical" evidence="1">
    <location>
        <begin position="76"/>
        <end position="96"/>
    </location>
</feature>
<evidence type="ECO:0008006" key="4">
    <source>
        <dbReference type="Google" id="ProtNLM"/>
    </source>
</evidence>
<dbReference type="Proteomes" id="UP000013988">
    <property type="component" value="Unassembled WGS sequence"/>
</dbReference>
<keyword evidence="1" id="KW-1133">Transmembrane helix</keyword>
<feature type="transmembrane region" description="Helical" evidence="1">
    <location>
        <begin position="150"/>
        <end position="171"/>
    </location>
</feature>
<feature type="transmembrane region" description="Helical" evidence="1">
    <location>
        <begin position="20"/>
        <end position="40"/>
    </location>
</feature>
<evidence type="ECO:0000313" key="3">
    <source>
        <dbReference type="Proteomes" id="UP000013988"/>
    </source>
</evidence>
<organism evidence="2 3">
    <name type="scientific">Clostridium sartagoforme AAU1</name>
    <dbReference type="NCBI Taxonomy" id="1202534"/>
    <lineage>
        <taxon>Bacteria</taxon>
        <taxon>Bacillati</taxon>
        <taxon>Bacillota</taxon>
        <taxon>Clostridia</taxon>
        <taxon>Eubacteriales</taxon>
        <taxon>Clostridiaceae</taxon>
        <taxon>Clostridium</taxon>
    </lineage>
</organism>
<keyword evidence="1" id="KW-0812">Transmembrane</keyword>
<reference evidence="2 3" key="1">
    <citation type="submission" date="2013-03" db="EMBL/GenBank/DDBJ databases">
        <title>Whole genome shotgun sequencing of Clostridium sartagoforme AAU1.</title>
        <authorList>
            <person name="Joshi C.G."/>
            <person name="Duggirala S.M."/>
            <person name="Nathani N.M."/>
            <person name="Bhatt V.D."/>
            <person name="Patel A.K."/>
            <person name="Pandya P.R."/>
            <person name="KaPatel J.A."/>
        </authorList>
    </citation>
    <scope>NUCLEOTIDE SEQUENCE [LARGE SCALE GENOMIC DNA]</scope>
    <source>
        <strain evidence="2 3">AAU1</strain>
    </source>
</reference>
<evidence type="ECO:0000256" key="1">
    <source>
        <dbReference type="SAM" id="Phobius"/>
    </source>
</evidence>
<dbReference type="RefSeq" id="WP_016208283.1">
    <property type="nucleotide sequence ID" value="NZ_ASRV01000175.1"/>
</dbReference>
<dbReference type="InterPro" id="IPR006938">
    <property type="entry name" value="DUF624"/>
</dbReference>